<dbReference type="PRINTS" id="PR00455">
    <property type="entry name" value="HTHTETR"/>
</dbReference>
<dbReference type="InterPro" id="IPR001647">
    <property type="entry name" value="HTH_TetR"/>
</dbReference>
<comment type="caution">
    <text evidence="6">The sequence shown here is derived from an EMBL/GenBank/DDBJ whole genome shotgun (WGS) entry which is preliminary data.</text>
</comment>
<organism evidence="6 7">
    <name type="scientific">Pseudarthrobacter niigatensis</name>
    <dbReference type="NCBI Taxonomy" id="369935"/>
    <lineage>
        <taxon>Bacteria</taxon>
        <taxon>Bacillati</taxon>
        <taxon>Actinomycetota</taxon>
        <taxon>Actinomycetes</taxon>
        <taxon>Micrococcales</taxon>
        <taxon>Micrococcaceae</taxon>
        <taxon>Pseudarthrobacter</taxon>
    </lineage>
</organism>
<dbReference type="PROSITE" id="PS50977">
    <property type="entry name" value="HTH_TETR_2"/>
    <property type="match status" value="1"/>
</dbReference>
<keyword evidence="3" id="KW-0804">Transcription</keyword>
<dbReference type="AlphaFoldDB" id="A0AAJ1SZI8"/>
<keyword evidence="1" id="KW-0805">Transcription regulation</keyword>
<dbReference type="Pfam" id="PF00440">
    <property type="entry name" value="TetR_N"/>
    <property type="match status" value="1"/>
</dbReference>
<evidence type="ECO:0000256" key="1">
    <source>
        <dbReference type="ARBA" id="ARBA00023015"/>
    </source>
</evidence>
<dbReference type="SUPFAM" id="SSF46689">
    <property type="entry name" value="Homeodomain-like"/>
    <property type="match status" value="1"/>
</dbReference>
<evidence type="ECO:0000313" key="6">
    <source>
        <dbReference type="EMBL" id="MDQ0146672.1"/>
    </source>
</evidence>
<dbReference type="PANTHER" id="PTHR30055:SF238">
    <property type="entry name" value="MYCOFACTOCIN BIOSYNTHESIS TRANSCRIPTIONAL REGULATOR MFTR-RELATED"/>
    <property type="match status" value="1"/>
</dbReference>
<sequence>MARDMDGGAAVDGETARAAGRPATIDADSVARIAMDLFARQGYGKTSMADIAQAAGIGRKSLYRYFATKADLVWGGMEPALQASLRALGTGTTAAGSPARPGPPISVLADAVAAGAAALPHPDLARARLRLIAEHPELLSHSHEALGAQRREALAYLSAAGVPQGTAGYVSAAFIAATFQAWLDWAAGTDADPAPYLRAAAEVLRIPAT</sequence>
<dbReference type="Gene3D" id="1.10.357.10">
    <property type="entry name" value="Tetracycline Repressor, domain 2"/>
    <property type="match status" value="1"/>
</dbReference>
<evidence type="ECO:0000313" key="7">
    <source>
        <dbReference type="Proteomes" id="UP001239267"/>
    </source>
</evidence>
<accession>A0AAJ1SZI8</accession>
<dbReference type="InterPro" id="IPR050109">
    <property type="entry name" value="HTH-type_TetR-like_transc_reg"/>
</dbReference>
<feature type="DNA-binding region" description="H-T-H motif" evidence="4">
    <location>
        <begin position="47"/>
        <end position="66"/>
    </location>
</feature>
<evidence type="ECO:0000256" key="2">
    <source>
        <dbReference type="ARBA" id="ARBA00023125"/>
    </source>
</evidence>
<dbReference type="GO" id="GO:0000976">
    <property type="term" value="F:transcription cis-regulatory region binding"/>
    <property type="evidence" value="ECO:0007669"/>
    <property type="project" value="TreeGrafter"/>
</dbReference>
<name>A0AAJ1SZI8_9MICC</name>
<evidence type="ECO:0000259" key="5">
    <source>
        <dbReference type="PROSITE" id="PS50977"/>
    </source>
</evidence>
<dbReference type="GO" id="GO:0003700">
    <property type="term" value="F:DNA-binding transcription factor activity"/>
    <property type="evidence" value="ECO:0007669"/>
    <property type="project" value="TreeGrafter"/>
</dbReference>
<proteinExistence type="predicted"/>
<keyword evidence="7" id="KW-1185">Reference proteome</keyword>
<dbReference type="InterPro" id="IPR009057">
    <property type="entry name" value="Homeodomain-like_sf"/>
</dbReference>
<feature type="domain" description="HTH tetR-type" evidence="5">
    <location>
        <begin position="24"/>
        <end position="84"/>
    </location>
</feature>
<dbReference type="Gene3D" id="1.10.10.60">
    <property type="entry name" value="Homeodomain-like"/>
    <property type="match status" value="1"/>
</dbReference>
<protein>
    <submittedName>
        <fullName evidence="6">AcrR family transcriptional regulator</fullName>
    </submittedName>
</protein>
<gene>
    <name evidence="6" type="ORF">J2T23_002569</name>
</gene>
<evidence type="ECO:0000256" key="4">
    <source>
        <dbReference type="PROSITE-ProRule" id="PRU00335"/>
    </source>
</evidence>
<evidence type="ECO:0000256" key="3">
    <source>
        <dbReference type="ARBA" id="ARBA00023163"/>
    </source>
</evidence>
<dbReference type="Proteomes" id="UP001239267">
    <property type="component" value="Unassembled WGS sequence"/>
</dbReference>
<dbReference type="EMBL" id="JAUSTB010000007">
    <property type="protein sequence ID" value="MDQ0146672.1"/>
    <property type="molecule type" value="Genomic_DNA"/>
</dbReference>
<keyword evidence="2 4" id="KW-0238">DNA-binding</keyword>
<reference evidence="6 7" key="1">
    <citation type="submission" date="2023-07" db="EMBL/GenBank/DDBJ databases">
        <title>Sorghum-associated microbial communities from plants grown in Nebraska, USA.</title>
        <authorList>
            <person name="Schachtman D."/>
        </authorList>
    </citation>
    <scope>NUCLEOTIDE SEQUENCE [LARGE SCALE GENOMIC DNA]</scope>
    <source>
        <strain evidence="6 7">DS1001</strain>
    </source>
</reference>
<dbReference type="PANTHER" id="PTHR30055">
    <property type="entry name" value="HTH-TYPE TRANSCRIPTIONAL REGULATOR RUTR"/>
    <property type="match status" value="1"/>
</dbReference>
<dbReference type="RefSeq" id="WP_307360448.1">
    <property type="nucleotide sequence ID" value="NZ_JAUSTB010000007.1"/>
</dbReference>